<dbReference type="SUPFAM" id="SSF103473">
    <property type="entry name" value="MFS general substrate transporter"/>
    <property type="match status" value="1"/>
</dbReference>
<keyword evidence="1" id="KW-1133">Transmembrane helix</keyword>
<dbReference type="AlphaFoldDB" id="A0A3B1DUF5"/>
<feature type="transmembrane region" description="Helical" evidence="1">
    <location>
        <begin position="105"/>
        <end position="126"/>
    </location>
</feature>
<dbReference type="Gene3D" id="1.20.1250.20">
    <property type="entry name" value="MFS general substrate transporter like domains"/>
    <property type="match status" value="1"/>
</dbReference>
<feature type="transmembrane region" description="Helical" evidence="1">
    <location>
        <begin position="326"/>
        <end position="348"/>
    </location>
</feature>
<name>A0A3B1DUF5_9ZZZZ</name>
<protein>
    <recommendedName>
        <fullName evidence="3">MFS transporter</fullName>
    </recommendedName>
</protein>
<feature type="transmembrane region" description="Helical" evidence="1">
    <location>
        <begin position="360"/>
        <end position="384"/>
    </location>
</feature>
<evidence type="ECO:0008006" key="3">
    <source>
        <dbReference type="Google" id="ProtNLM"/>
    </source>
</evidence>
<feature type="transmembrane region" description="Helical" evidence="1">
    <location>
        <begin position="47"/>
        <end position="69"/>
    </location>
</feature>
<accession>A0A3B1DUF5</accession>
<evidence type="ECO:0000256" key="1">
    <source>
        <dbReference type="SAM" id="Phobius"/>
    </source>
</evidence>
<reference evidence="2" key="1">
    <citation type="submission" date="2018-06" db="EMBL/GenBank/DDBJ databases">
        <authorList>
            <person name="Zhirakovskaya E."/>
        </authorList>
    </citation>
    <scope>NUCLEOTIDE SEQUENCE</scope>
</reference>
<feature type="transmembrane region" description="Helical" evidence="1">
    <location>
        <begin position="303"/>
        <end position="320"/>
    </location>
</feature>
<feature type="transmembrane region" description="Helical" evidence="1">
    <location>
        <begin position="270"/>
        <end position="291"/>
    </location>
</feature>
<dbReference type="EMBL" id="UOGK01000281">
    <property type="protein sequence ID" value="VAX39688.1"/>
    <property type="molecule type" value="Genomic_DNA"/>
</dbReference>
<feature type="transmembrane region" description="Helical" evidence="1">
    <location>
        <begin position="233"/>
        <end position="258"/>
    </location>
</feature>
<keyword evidence="1" id="KW-0812">Transmembrane</keyword>
<gene>
    <name evidence="2" type="ORF">MNBD_PLANCTO03-199</name>
</gene>
<evidence type="ECO:0000313" key="2">
    <source>
        <dbReference type="EMBL" id="VAX39688.1"/>
    </source>
</evidence>
<dbReference type="InterPro" id="IPR036259">
    <property type="entry name" value="MFS_trans_sf"/>
</dbReference>
<sequence>MPTMARRNYRCELTASFFLPFLLAVVEPGIVGVVVKNSYAGVVDGRLLNFVVAVITASMAFSNIVSFVWVRLSVGRCKVRFINGLQLAMIFAVGLIAFMPRTVAGMWGLVACVIFSRVCWAGFITLRSTVWRQNYSRTTRSRVTGKTATVQVLMMAMLGLGLGWAMDRDEGIFRVLLPMGCAVSLVGVWAWSRVRLRGRRSLLAEELASQGDGDAPSFNPAGMVRLLAGDRLFAGYMGCMFVLGLGNLMQGPLLVVLLRDEFGMEYLGGIRITSSIPLAMMPLSIPLWSWLLDRMHVIQFRRIHAWFFVVSTLVTTIAVQTRTPELLLVSAVVQGLAFGGGVLAWTLGHLDFAPAHRASAYMGVHVTLTGVRGLMAPFLSVGVYELLRERIPNAGAVAYGVCLCLVLMGALGFQVLARHKQRLDLRGHRPVETTPPTRAGEG</sequence>
<feature type="transmembrane region" description="Helical" evidence="1">
    <location>
        <begin position="81"/>
        <end position="99"/>
    </location>
</feature>
<feature type="transmembrane region" description="Helical" evidence="1">
    <location>
        <begin position="147"/>
        <end position="166"/>
    </location>
</feature>
<organism evidence="2">
    <name type="scientific">hydrothermal vent metagenome</name>
    <dbReference type="NCBI Taxonomy" id="652676"/>
    <lineage>
        <taxon>unclassified sequences</taxon>
        <taxon>metagenomes</taxon>
        <taxon>ecological metagenomes</taxon>
    </lineage>
</organism>
<proteinExistence type="predicted"/>
<keyword evidence="1" id="KW-0472">Membrane</keyword>
<feature type="transmembrane region" description="Helical" evidence="1">
    <location>
        <begin position="172"/>
        <end position="191"/>
    </location>
</feature>
<feature type="transmembrane region" description="Helical" evidence="1">
    <location>
        <begin position="396"/>
        <end position="417"/>
    </location>
</feature>